<evidence type="ECO:0000313" key="2">
    <source>
        <dbReference type="Proteomes" id="UP000286576"/>
    </source>
</evidence>
<organism evidence="1 2">
    <name type="scientific">Aurantiacibacter zhengii</name>
    <dbReference type="NCBI Taxonomy" id="2307003"/>
    <lineage>
        <taxon>Bacteria</taxon>
        <taxon>Pseudomonadati</taxon>
        <taxon>Pseudomonadota</taxon>
        <taxon>Alphaproteobacteria</taxon>
        <taxon>Sphingomonadales</taxon>
        <taxon>Erythrobacteraceae</taxon>
        <taxon>Aurantiacibacter</taxon>
    </lineage>
</organism>
<keyword evidence="2" id="KW-1185">Reference proteome</keyword>
<proteinExistence type="predicted"/>
<dbReference type="AlphaFoldDB" id="A0A418NQ01"/>
<evidence type="ECO:0000313" key="1">
    <source>
        <dbReference type="EMBL" id="RIV84231.1"/>
    </source>
</evidence>
<reference evidence="1 2" key="1">
    <citation type="submission" date="2018-08" db="EMBL/GenBank/DDBJ databases">
        <title>Erythrobacter zhengii sp.nov., a bacterium isolated from deep-sea sediment.</title>
        <authorList>
            <person name="Fang C."/>
            <person name="Wu Y.-H."/>
            <person name="Sun C."/>
            <person name="Wang H."/>
            <person name="Cheng H."/>
            <person name="Meng F.-X."/>
            <person name="Wang C.-S."/>
            <person name="Xu X.-W."/>
        </authorList>
    </citation>
    <scope>NUCLEOTIDE SEQUENCE [LARGE SCALE GENOMIC DNA]</scope>
    <source>
        <strain evidence="1 2">V18</strain>
    </source>
</reference>
<sequence>MGPVIDNVNAIATPRTRLKMRCPNCGSEAICKDAWTAWDETNQRWELGGVYDHETCIECEHEGDDHFDRIDLDTGAIVGSEIDEGLPGNCVSGDGHDMQPHPVTGVPHCRSCCPPEEPFANPAISSTGD</sequence>
<comment type="caution">
    <text evidence="1">The sequence shown here is derived from an EMBL/GenBank/DDBJ whole genome shotgun (WGS) entry which is preliminary data.</text>
</comment>
<dbReference type="Proteomes" id="UP000286576">
    <property type="component" value="Unassembled WGS sequence"/>
</dbReference>
<gene>
    <name evidence="1" type="ORF">D2V07_14575</name>
</gene>
<dbReference type="EMBL" id="QXFL01000007">
    <property type="protein sequence ID" value="RIV84231.1"/>
    <property type="molecule type" value="Genomic_DNA"/>
</dbReference>
<name>A0A418NQ01_9SPHN</name>
<protein>
    <submittedName>
        <fullName evidence="1">Uncharacterized protein</fullName>
    </submittedName>
</protein>
<accession>A0A418NQ01</accession>